<feature type="binding site" evidence="9">
    <location>
        <position position="196"/>
    </location>
    <ligand>
        <name>1-deoxy-D-xylulose 5-phosphate</name>
        <dbReference type="ChEBI" id="CHEBI:57792"/>
    </ligand>
</feature>
<dbReference type="STRING" id="1794912.AXX12_03765"/>
<feature type="binding site" evidence="9">
    <location>
        <position position="147"/>
    </location>
    <ligand>
        <name>Mn(2+)</name>
        <dbReference type="ChEBI" id="CHEBI:29035"/>
    </ligand>
</feature>
<comment type="similarity">
    <text evidence="2 9">Belongs to the DXR family.</text>
</comment>
<dbReference type="InterPro" id="IPR036291">
    <property type="entry name" value="NAD(P)-bd_dom_sf"/>
</dbReference>
<feature type="binding site" evidence="9">
    <location>
        <position position="121"/>
    </location>
    <ligand>
        <name>NADPH</name>
        <dbReference type="ChEBI" id="CHEBI:57783"/>
    </ligand>
</feature>
<keyword evidence="5 9" id="KW-0560">Oxidoreductase</keyword>
<comment type="pathway">
    <text evidence="1 9">Isoprenoid biosynthesis; isopentenyl diphosphate biosynthesis via DXP pathway; isopentenyl diphosphate from 1-deoxy-D-xylulose 5-phosphate: step 1/6.</text>
</comment>
<feature type="binding site" evidence="9">
    <location>
        <position position="38"/>
    </location>
    <ligand>
        <name>NADPH</name>
        <dbReference type="ChEBI" id="CHEBI:57783"/>
    </ligand>
</feature>
<feature type="binding site" evidence="9">
    <location>
        <position position="149"/>
    </location>
    <ligand>
        <name>Mn(2+)</name>
        <dbReference type="ChEBI" id="CHEBI:29035"/>
    </ligand>
</feature>
<keyword evidence="14" id="KW-1185">Reference proteome</keyword>
<feature type="domain" description="DXP reductoisomerase C-terminal" evidence="12">
    <location>
        <begin position="258"/>
        <end position="374"/>
    </location>
</feature>
<dbReference type="PANTHER" id="PTHR30525">
    <property type="entry name" value="1-DEOXY-D-XYLULOSE 5-PHOSPHATE REDUCTOISOMERASE"/>
    <property type="match status" value="1"/>
</dbReference>
<dbReference type="SUPFAM" id="SSF51735">
    <property type="entry name" value="NAD(P)-binding Rossmann-fold domains"/>
    <property type="match status" value="1"/>
</dbReference>
<evidence type="ECO:0000256" key="9">
    <source>
        <dbReference type="HAMAP-Rule" id="MF_00183"/>
    </source>
</evidence>
<name>A0A154BTW2_ANASB</name>
<dbReference type="RefSeq" id="WP_066239272.1">
    <property type="nucleotide sequence ID" value="NZ_LSGP01000013.1"/>
</dbReference>
<dbReference type="Gene3D" id="3.40.50.720">
    <property type="entry name" value="NAD(P)-binding Rossmann-like Domain"/>
    <property type="match status" value="1"/>
</dbReference>
<dbReference type="UniPathway" id="UPA00056">
    <property type="reaction ID" value="UER00092"/>
</dbReference>
<keyword evidence="9" id="KW-0460">Magnesium</keyword>
<dbReference type="PIRSF" id="PIRSF006205">
    <property type="entry name" value="Dxp_reductismrs"/>
    <property type="match status" value="1"/>
</dbReference>
<dbReference type="InterPro" id="IPR003821">
    <property type="entry name" value="DXP_reductoisomerase"/>
</dbReference>
<evidence type="ECO:0000259" key="12">
    <source>
        <dbReference type="Pfam" id="PF13288"/>
    </source>
</evidence>
<feature type="binding site" evidence="9">
    <location>
        <position position="209"/>
    </location>
    <ligand>
        <name>1-deoxy-D-xylulose 5-phosphate</name>
        <dbReference type="ChEBI" id="CHEBI:57792"/>
    </ligand>
</feature>
<feature type="binding site" evidence="9">
    <location>
        <position position="13"/>
    </location>
    <ligand>
        <name>NADPH</name>
        <dbReference type="ChEBI" id="CHEBI:57783"/>
    </ligand>
</feature>
<evidence type="ECO:0000256" key="8">
    <source>
        <dbReference type="ARBA" id="ARBA00048543"/>
    </source>
</evidence>
<feature type="domain" description="1-deoxy-D-xylulose 5-phosphate reductoisomerase C-terminal" evidence="11">
    <location>
        <begin position="143"/>
        <end position="226"/>
    </location>
</feature>
<evidence type="ECO:0000256" key="2">
    <source>
        <dbReference type="ARBA" id="ARBA00006825"/>
    </source>
</evidence>
<dbReference type="EC" id="1.1.1.267" evidence="9"/>
<dbReference type="NCBIfam" id="NF009114">
    <property type="entry name" value="PRK12464.1"/>
    <property type="match status" value="1"/>
</dbReference>
<keyword evidence="3 9" id="KW-0479">Metal-binding</keyword>
<dbReference type="Pfam" id="PF08436">
    <property type="entry name" value="DXP_redisom_C"/>
    <property type="match status" value="1"/>
</dbReference>
<evidence type="ECO:0000259" key="10">
    <source>
        <dbReference type="Pfam" id="PF02670"/>
    </source>
</evidence>
<comment type="cofactor">
    <cofactor evidence="9">
        <name>Mg(2+)</name>
        <dbReference type="ChEBI" id="CHEBI:18420"/>
    </cofactor>
    <cofactor evidence="9">
        <name>Mn(2+)</name>
        <dbReference type="ChEBI" id="CHEBI:29035"/>
    </cofactor>
</comment>
<dbReference type="GO" id="GO:0016853">
    <property type="term" value="F:isomerase activity"/>
    <property type="evidence" value="ECO:0007669"/>
    <property type="project" value="UniProtKB-KW"/>
</dbReference>
<comment type="caution">
    <text evidence="9">Lacks conserved residue(s) required for the propagation of feature annotation.</text>
</comment>
<evidence type="ECO:0000313" key="13">
    <source>
        <dbReference type="EMBL" id="KYZ77260.1"/>
    </source>
</evidence>
<feature type="binding site" evidence="9">
    <location>
        <position position="173"/>
    </location>
    <ligand>
        <name>1-deoxy-D-xylulose 5-phosphate</name>
        <dbReference type="ChEBI" id="CHEBI:57792"/>
    </ligand>
</feature>
<evidence type="ECO:0000256" key="7">
    <source>
        <dbReference type="ARBA" id="ARBA00023229"/>
    </source>
</evidence>
<feature type="binding site" evidence="9">
    <location>
        <position position="214"/>
    </location>
    <ligand>
        <name>1-deoxy-D-xylulose 5-phosphate</name>
        <dbReference type="ChEBI" id="CHEBI:57792"/>
    </ligand>
</feature>
<dbReference type="FunFam" id="3.40.50.720:FF:000045">
    <property type="entry name" value="1-deoxy-D-xylulose 5-phosphate reductoisomerase"/>
    <property type="match status" value="1"/>
</dbReference>
<feature type="binding site" evidence="9">
    <location>
        <position position="12"/>
    </location>
    <ligand>
        <name>NADPH</name>
        <dbReference type="ChEBI" id="CHEBI:57783"/>
    </ligand>
</feature>
<dbReference type="Proteomes" id="UP000076268">
    <property type="component" value="Unassembled WGS sequence"/>
</dbReference>
<evidence type="ECO:0000313" key="14">
    <source>
        <dbReference type="Proteomes" id="UP000076268"/>
    </source>
</evidence>
<dbReference type="Gene3D" id="1.10.1740.10">
    <property type="match status" value="1"/>
</dbReference>
<dbReference type="GO" id="GO:0030604">
    <property type="term" value="F:1-deoxy-D-xylulose-5-phosphate reductoisomerase activity"/>
    <property type="evidence" value="ECO:0007669"/>
    <property type="project" value="UniProtKB-UniRule"/>
</dbReference>
<feature type="domain" description="1-deoxy-D-xylulose 5-phosphate reductoisomerase N-terminal" evidence="10">
    <location>
        <begin position="4"/>
        <end position="129"/>
    </location>
</feature>
<evidence type="ECO:0000256" key="5">
    <source>
        <dbReference type="ARBA" id="ARBA00023002"/>
    </source>
</evidence>
<dbReference type="SUPFAM" id="SSF69055">
    <property type="entry name" value="1-deoxy-D-xylulose-5-phosphate reductoisomerase, C-terminal domain"/>
    <property type="match status" value="1"/>
</dbReference>
<dbReference type="InterPro" id="IPR013644">
    <property type="entry name" value="DXP_reductoisomerase_C"/>
</dbReference>
<evidence type="ECO:0000256" key="6">
    <source>
        <dbReference type="ARBA" id="ARBA00023211"/>
    </source>
</evidence>
<dbReference type="InterPro" id="IPR036169">
    <property type="entry name" value="DXPR_C_sf"/>
</dbReference>
<dbReference type="PANTHER" id="PTHR30525:SF0">
    <property type="entry name" value="1-DEOXY-D-XYLULOSE 5-PHOSPHATE REDUCTOISOMERASE, CHLOROPLASTIC"/>
    <property type="match status" value="1"/>
</dbReference>
<dbReference type="GO" id="GO:0030145">
    <property type="term" value="F:manganese ion binding"/>
    <property type="evidence" value="ECO:0007669"/>
    <property type="project" value="TreeGrafter"/>
</dbReference>
<dbReference type="HAMAP" id="MF_00183">
    <property type="entry name" value="DXP_reductoisom"/>
    <property type="match status" value="1"/>
</dbReference>
<evidence type="ECO:0000259" key="11">
    <source>
        <dbReference type="Pfam" id="PF08436"/>
    </source>
</evidence>
<keyword evidence="4 9" id="KW-0521">NADP</keyword>
<dbReference type="OrthoDB" id="9806546at2"/>
<protein>
    <recommendedName>
        <fullName evidence="9">1-deoxy-D-xylulose 5-phosphate reductoisomerase</fullName>
        <shortName evidence="9">DXP reductoisomerase</shortName>
        <ecNumber evidence="9">1.1.1.267</ecNumber>
    </recommendedName>
    <alternativeName>
        <fullName evidence="9">1-deoxyxylulose-5-phosphate reductoisomerase</fullName>
    </alternativeName>
    <alternativeName>
        <fullName evidence="9">2-C-methyl-D-erythritol 4-phosphate synthase</fullName>
    </alternativeName>
</protein>
<comment type="caution">
    <text evidence="13">The sequence shown here is derived from an EMBL/GenBank/DDBJ whole genome shotgun (WGS) entry which is preliminary data.</text>
</comment>
<dbReference type="InterPro" id="IPR013512">
    <property type="entry name" value="DXP_reductoisomerase_N"/>
</dbReference>
<dbReference type="GO" id="GO:0070402">
    <property type="term" value="F:NADPH binding"/>
    <property type="evidence" value="ECO:0007669"/>
    <property type="project" value="InterPro"/>
</dbReference>
<evidence type="ECO:0000256" key="3">
    <source>
        <dbReference type="ARBA" id="ARBA00022723"/>
    </source>
</evidence>
<gene>
    <name evidence="9" type="primary">dxr</name>
    <name evidence="13" type="ORF">AXX12_03765</name>
</gene>
<feature type="binding site" evidence="9">
    <location>
        <position position="10"/>
    </location>
    <ligand>
        <name>NADPH</name>
        <dbReference type="ChEBI" id="CHEBI:57783"/>
    </ligand>
</feature>
<keyword evidence="13" id="KW-0413">Isomerase</keyword>
<evidence type="ECO:0000256" key="4">
    <source>
        <dbReference type="ARBA" id="ARBA00022857"/>
    </source>
</evidence>
<feature type="binding site" evidence="9">
    <location>
        <position position="218"/>
    </location>
    <ligand>
        <name>1-deoxy-D-xylulose 5-phosphate</name>
        <dbReference type="ChEBI" id="CHEBI:57792"/>
    </ligand>
</feature>
<dbReference type="NCBIfam" id="TIGR00243">
    <property type="entry name" value="Dxr"/>
    <property type="match status" value="1"/>
</dbReference>
<feature type="binding site" evidence="9">
    <location>
        <position position="123"/>
    </location>
    <ligand>
        <name>NADPH</name>
        <dbReference type="ChEBI" id="CHEBI:57783"/>
    </ligand>
</feature>
<feature type="binding site" evidence="9">
    <location>
        <position position="218"/>
    </location>
    <ligand>
        <name>Mn(2+)</name>
        <dbReference type="ChEBI" id="CHEBI:29035"/>
    </ligand>
</feature>
<dbReference type="GO" id="GO:0051484">
    <property type="term" value="P:isopentenyl diphosphate biosynthetic process, methylerythritol 4-phosphate pathway involved in terpenoid biosynthetic process"/>
    <property type="evidence" value="ECO:0007669"/>
    <property type="project" value="TreeGrafter"/>
</dbReference>
<feature type="binding site" evidence="9">
    <location>
        <position position="149"/>
    </location>
    <ligand>
        <name>1-deoxy-D-xylulose 5-phosphate</name>
        <dbReference type="ChEBI" id="CHEBI:57792"/>
    </ligand>
</feature>
<feature type="binding site" evidence="9">
    <location>
        <position position="148"/>
    </location>
    <ligand>
        <name>1-deoxy-D-xylulose 5-phosphate</name>
        <dbReference type="ChEBI" id="CHEBI:57792"/>
    </ligand>
</feature>
<dbReference type="InterPro" id="IPR026877">
    <property type="entry name" value="DXPR_C"/>
</dbReference>
<comment type="catalytic activity">
    <reaction evidence="8">
        <text>2-C-methyl-D-erythritol 4-phosphate + NADP(+) = 1-deoxy-D-xylulose 5-phosphate + NADPH + H(+)</text>
        <dbReference type="Rhea" id="RHEA:13717"/>
        <dbReference type="ChEBI" id="CHEBI:15378"/>
        <dbReference type="ChEBI" id="CHEBI:57783"/>
        <dbReference type="ChEBI" id="CHEBI:57792"/>
        <dbReference type="ChEBI" id="CHEBI:58262"/>
        <dbReference type="ChEBI" id="CHEBI:58349"/>
        <dbReference type="EC" id="1.1.1.267"/>
    </reaction>
    <physiologicalReaction direction="right-to-left" evidence="8">
        <dbReference type="Rhea" id="RHEA:13719"/>
    </physiologicalReaction>
</comment>
<dbReference type="EMBL" id="LSGP01000013">
    <property type="protein sequence ID" value="KYZ77260.1"/>
    <property type="molecule type" value="Genomic_DNA"/>
</dbReference>
<comment type="function">
    <text evidence="9">Catalyzes the NADPH-dependent rearrangement and reduction of 1-deoxy-D-xylulose-5-phosphate (DXP) to 2-C-methyl-D-erythritol 4-phosphate (MEP).</text>
</comment>
<reference evidence="13 14" key="1">
    <citation type="submission" date="2016-02" db="EMBL/GenBank/DDBJ databases">
        <title>Anaerosporomusa subterraneum gen. nov., sp. nov., a spore-forming obligate anaerobe isolated from saprolite.</title>
        <authorList>
            <person name="Choi J.K."/>
            <person name="Shah M."/>
            <person name="Yee N."/>
        </authorList>
    </citation>
    <scope>NUCLEOTIDE SEQUENCE [LARGE SCALE GENOMIC DNA]</scope>
    <source>
        <strain evidence="13 14">RU4</strain>
    </source>
</reference>
<feature type="binding site" evidence="9">
    <location>
        <position position="122"/>
    </location>
    <ligand>
        <name>1-deoxy-D-xylulose 5-phosphate</name>
        <dbReference type="ChEBI" id="CHEBI:57792"/>
    </ligand>
</feature>
<dbReference type="AlphaFoldDB" id="A0A154BTW2"/>
<dbReference type="Pfam" id="PF13288">
    <property type="entry name" value="DXPR_C"/>
    <property type="match status" value="1"/>
</dbReference>
<dbReference type="Pfam" id="PF02670">
    <property type="entry name" value="DXP_reductoisom"/>
    <property type="match status" value="1"/>
</dbReference>
<feature type="binding site" evidence="9">
    <location>
        <position position="202"/>
    </location>
    <ligand>
        <name>NADPH</name>
        <dbReference type="ChEBI" id="CHEBI:57783"/>
    </ligand>
</feature>
<keyword evidence="7 9" id="KW-0414">Isoprene biosynthesis</keyword>
<evidence type="ECO:0000256" key="1">
    <source>
        <dbReference type="ARBA" id="ARBA00005094"/>
    </source>
</evidence>
<proteinExistence type="inferred from homology"/>
<keyword evidence="6 9" id="KW-0464">Manganese</keyword>
<feature type="binding site" evidence="9">
    <location>
        <position position="215"/>
    </location>
    <ligand>
        <name>1-deoxy-D-xylulose 5-phosphate</name>
        <dbReference type="ChEBI" id="CHEBI:57792"/>
    </ligand>
</feature>
<feature type="binding site" evidence="9">
    <location>
        <position position="11"/>
    </location>
    <ligand>
        <name>NADPH</name>
        <dbReference type="ChEBI" id="CHEBI:57783"/>
    </ligand>
</feature>
<dbReference type="SUPFAM" id="SSF55347">
    <property type="entry name" value="Glyceraldehyde-3-phosphate dehydrogenase-like, C-terminal domain"/>
    <property type="match status" value="1"/>
</dbReference>
<accession>A0A154BTW2</accession>
<organism evidence="13 14">
    <name type="scientific">Anaerosporomusa subterranea</name>
    <dbReference type="NCBI Taxonomy" id="1794912"/>
    <lineage>
        <taxon>Bacteria</taxon>
        <taxon>Bacillati</taxon>
        <taxon>Bacillota</taxon>
        <taxon>Negativicutes</taxon>
        <taxon>Acetonemataceae</taxon>
        <taxon>Anaerosporomusa</taxon>
    </lineage>
</organism>
<sequence>MRHIAILGSTGSIGTQTLQVIEANPEQFSVSVLSAHSNDSLLEEQIEKFRPELVVLTDKSAAERLAKRYKGKTRILSGEEGLIEAAIHPRSHIVLTALVGFAGLRPTLAAISAKKTIALANKETLVAAGEIVTKAAKENHVAIIPVDSEHSAIFQCLQGINMTSVRKLLLTASGGPFRTLNKEQLKTVGVSDCLKHPNWSMGKKITVDSATLANKGLEVIEARWLFDVSYDQIEVIVHPQSIIHSMVELIDGCVLAQLGLPDMRAPIQYALTYPERSTANFGRLDFSKIKSFTFEQPDTDIFTALSMAYEAGRKGGAFPCVFNAANEIAVQAFLSGKIEFLHIADIIRSSLNAFEASDSVTLEALLQADAWARKRAAEDIASLT</sequence>